<gene>
    <name evidence="7" type="ORF">SAMN03080598_00458</name>
</gene>
<comment type="similarity">
    <text evidence="2">Belongs to the ACC deaminase/D-cysteine desulfhydrase family.</text>
</comment>
<dbReference type="InterPro" id="IPR036052">
    <property type="entry name" value="TrpB-like_PALP_sf"/>
</dbReference>
<accession>A0A1H5SQ66</accession>
<reference evidence="8" key="1">
    <citation type="submission" date="2016-10" db="EMBL/GenBank/DDBJ databases">
        <authorList>
            <person name="Varghese N."/>
            <person name="Submissions S."/>
        </authorList>
    </citation>
    <scope>NUCLEOTIDE SEQUENCE [LARGE SCALE GENOMIC DNA]</scope>
    <source>
        <strain evidence="8">DSM 17298</strain>
    </source>
</reference>
<evidence type="ECO:0000313" key="7">
    <source>
        <dbReference type="EMBL" id="SEF52772.1"/>
    </source>
</evidence>
<protein>
    <submittedName>
        <fullName evidence="7">1-aminocyclopropane-1-carboxylate deaminase/D-cysteine desulfhydrase, PLP-dependent ACC family</fullName>
    </submittedName>
</protein>
<evidence type="ECO:0000256" key="2">
    <source>
        <dbReference type="ARBA" id="ARBA00008639"/>
    </source>
</evidence>
<dbReference type="PANTHER" id="PTHR43780:SF2">
    <property type="entry name" value="1-AMINOCYCLOPROPANE-1-CARBOXYLATE DEAMINASE-RELATED"/>
    <property type="match status" value="1"/>
</dbReference>
<dbReference type="PANTHER" id="PTHR43780">
    <property type="entry name" value="1-AMINOCYCLOPROPANE-1-CARBOXYLATE DEAMINASE-RELATED"/>
    <property type="match status" value="1"/>
</dbReference>
<evidence type="ECO:0000256" key="3">
    <source>
        <dbReference type="ARBA" id="ARBA00022898"/>
    </source>
</evidence>
<dbReference type="EMBL" id="FNVR01000002">
    <property type="protein sequence ID" value="SEF52772.1"/>
    <property type="molecule type" value="Genomic_DNA"/>
</dbReference>
<evidence type="ECO:0000259" key="6">
    <source>
        <dbReference type="Pfam" id="PF00291"/>
    </source>
</evidence>
<name>A0A1H5SQ66_9BACT</name>
<organism evidence="7 8">
    <name type="scientific">Algoriphagus boritolerans DSM 17298 = JCM 18970</name>
    <dbReference type="NCBI Taxonomy" id="1120964"/>
    <lineage>
        <taxon>Bacteria</taxon>
        <taxon>Pseudomonadati</taxon>
        <taxon>Bacteroidota</taxon>
        <taxon>Cytophagia</taxon>
        <taxon>Cytophagales</taxon>
        <taxon>Cyclobacteriaceae</taxon>
        <taxon>Algoriphagus</taxon>
    </lineage>
</organism>
<sequence>MMCLNFAKRLRMLQPEPVSIQKLTHALLEEKGVELAVLRLDQVHPLVSGNKFFKLKYNLEEAKRLKKNTILTFGGAFSNHIYATASAAHFAGFRSIGIIRGEYADSENPTLAHAQKLGMQLYFVDRESYRQQSSAEFLEDLKAQFGDFYLIPEGGTNDLAIQGTKEILGDQALDFTHFCVSIGTGGTFAGLASVLKSHQKLLGFSSLKGEFIHQEIGKLLESNQIVPKGSFEIKTTYHFGGYGKFKSELIDFVFWFYGEFNIPLDPIYTGKMAFGAWDLIGKDHFPTNSKILLIHTGGLQGNAGFKSKTGIILPIL</sequence>
<dbReference type="AlphaFoldDB" id="A0A1H5SQ66"/>
<evidence type="ECO:0000313" key="8">
    <source>
        <dbReference type="Proteomes" id="UP000236736"/>
    </source>
</evidence>
<dbReference type="STRING" id="1120964.GCA_001313265_00889"/>
<dbReference type="Gene3D" id="3.40.50.1100">
    <property type="match status" value="2"/>
</dbReference>
<evidence type="ECO:0000256" key="4">
    <source>
        <dbReference type="PIRSR" id="PIRSR006278-1"/>
    </source>
</evidence>
<dbReference type="SUPFAM" id="SSF53686">
    <property type="entry name" value="Tryptophan synthase beta subunit-like PLP-dependent enzymes"/>
    <property type="match status" value="1"/>
</dbReference>
<dbReference type="GO" id="GO:0019148">
    <property type="term" value="F:D-cysteine desulfhydrase activity"/>
    <property type="evidence" value="ECO:0007669"/>
    <property type="project" value="TreeGrafter"/>
</dbReference>
<evidence type="ECO:0000256" key="1">
    <source>
        <dbReference type="ARBA" id="ARBA00001933"/>
    </source>
</evidence>
<keyword evidence="8" id="KW-1185">Reference proteome</keyword>
<dbReference type="Proteomes" id="UP000236736">
    <property type="component" value="Unassembled WGS sequence"/>
</dbReference>
<feature type="active site" description="Nucleophile" evidence="4">
    <location>
        <position position="78"/>
    </location>
</feature>
<feature type="domain" description="Tryptophan synthase beta chain-like PALP" evidence="6">
    <location>
        <begin position="27"/>
        <end position="297"/>
    </location>
</feature>
<evidence type="ECO:0000256" key="5">
    <source>
        <dbReference type="PIRSR" id="PIRSR006278-2"/>
    </source>
</evidence>
<feature type="modified residue" description="N6-(pyridoxal phosphate)lysine" evidence="5">
    <location>
        <position position="51"/>
    </location>
</feature>
<dbReference type="InterPro" id="IPR001926">
    <property type="entry name" value="TrpB-like_PALP"/>
</dbReference>
<dbReference type="InterPro" id="IPR027278">
    <property type="entry name" value="ACCD_DCysDesulf"/>
</dbReference>
<dbReference type="Pfam" id="PF00291">
    <property type="entry name" value="PALP"/>
    <property type="match status" value="1"/>
</dbReference>
<keyword evidence="3 5" id="KW-0663">Pyridoxal phosphate</keyword>
<proteinExistence type="inferred from homology"/>
<comment type="cofactor">
    <cofactor evidence="1">
        <name>pyridoxal 5'-phosphate</name>
        <dbReference type="ChEBI" id="CHEBI:597326"/>
    </cofactor>
</comment>
<dbReference type="PIRSF" id="PIRSF006278">
    <property type="entry name" value="ACCD_DCysDesulf"/>
    <property type="match status" value="1"/>
</dbReference>